<dbReference type="InterPro" id="IPR010730">
    <property type="entry name" value="HET"/>
</dbReference>
<organism evidence="2 3">
    <name type="scientific">Fusarium oxysporum f. sp. cubense (strain race 4)</name>
    <name type="common">Panama disease fungus</name>
    <dbReference type="NCBI Taxonomy" id="2502994"/>
    <lineage>
        <taxon>Eukaryota</taxon>
        <taxon>Fungi</taxon>
        <taxon>Dikarya</taxon>
        <taxon>Ascomycota</taxon>
        <taxon>Pezizomycotina</taxon>
        <taxon>Sordariomycetes</taxon>
        <taxon>Hypocreomycetidae</taxon>
        <taxon>Hypocreales</taxon>
        <taxon>Nectriaceae</taxon>
        <taxon>Fusarium</taxon>
        <taxon>Fusarium oxysporum species complex</taxon>
    </lineage>
</organism>
<dbReference type="STRING" id="1229665.N1SBP1"/>
<gene>
    <name evidence="2" type="ORF">FOC4_g10002870</name>
</gene>
<sequence>MKSKLESCVLHDHVNPDKTFIPDRLIDVRENRLSLVLTKNFQPRDAEVQRYIALTYCWGPEPHASKQRKTTTVNISQHRQQIPEFSLPQVIKDAVAATRALSIPFLWVDALCILQDDISDWTYQDLLKSLKTPSPYIARSWSWASQREWFTFDLYHSNLLADCRPEFDSLDTAITLRGESVFGEVRDGALDITSKVYVGSQRITYHKAFRQFDPPQETVRFDGRYFAHIKPDCSAEDIFESPETRTLAAPINANFFSSTHSDNSETLGGDSHAGFDYQSSSTSSLSAESGGDLETETRFERAAYGLLIHPAENSNGYYRVGTFFSKPHVAGGLSFFDNVIVRTVRLV</sequence>
<evidence type="ECO:0000313" key="2">
    <source>
        <dbReference type="EMBL" id="EMT73835.1"/>
    </source>
</evidence>
<dbReference type="OrthoDB" id="2958217at2759"/>
<accession>N1SBP1</accession>
<reference evidence="3" key="1">
    <citation type="submission" date="2012-09" db="EMBL/GenBank/DDBJ databases">
        <title>Genome sequencing and comparative transcriptomics of race 1 and race 4 of banana pathogen: Fusarium oxysporum f. sp. cubense.</title>
        <authorList>
            <person name="Fang X."/>
            <person name="Huang J."/>
        </authorList>
    </citation>
    <scope>NUCLEOTIDE SEQUENCE [LARGE SCALE GENOMIC DNA]</scope>
    <source>
        <strain evidence="3">race 4</strain>
    </source>
</reference>
<keyword evidence="3" id="KW-1185">Reference proteome</keyword>
<proteinExistence type="predicted"/>
<dbReference type="PANTHER" id="PTHR33112">
    <property type="entry name" value="DOMAIN PROTEIN, PUTATIVE-RELATED"/>
    <property type="match status" value="1"/>
</dbReference>
<name>N1SBP1_FUSC4</name>
<dbReference type="Proteomes" id="UP000016929">
    <property type="component" value="Unassembled WGS sequence"/>
</dbReference>
<protein>
    <recommendedName>
        <fullName evidence="1">Heterokaryon incompatibility domain-containing protein</fullName>
    </recommendedName>
</protein>
<feature type="domain" description="Heterokaryon incompatibility" evidence="1">
    <location>
        <begin position="51"/>
        <end position="124"/>
    </location>
</feature>
<evidence type="ECO:0000313" key="3">
    <source>
        <dbReference type="Proteomes" id="UP000016929"/>
    </source>
</evidence>
<evidence type="ECO:0000259" key="1">
    <source>
        <dbReference type="Pfam" id="PF06985"/>
    </source>
</evidence>
<dbReference type="PANTHER" id="PTHR33112:SF10">
    <property type="entry name" value="TOL"/>
    <property type="match status" value="1"/>
</dbReference>
<dbReference type="Pfam" id="PF06985">
    <property type="entry name" value="HET"/>
    <property type="match status" value="1"/>
</dbReference>
<dbReference type="EMBL" id="KB726223">
    <property type="protein sequence ID" value="EMT73835.1"/>
    <property type="molecule type" value="Genomic_DNA"/>
</dbReference>
<dbReference type="AlphaFoldDB" id="N1SBP1"/>
<dbReference type="HOGENOM" id="CLU_799349_0_0_1"/>
<reference evidence="3" key="2">
    <citation type="journal article" date="2014" name="PLoS ONE">
        <title>Genome and Transcriptome Analysis of the Fungal Pathogen Fusarium oxysporum f. sp. cubense Causing Banana Vascular Wilt Disease.</title>
        <authorList>
            <person name="Guo L."/>
            <person name="Han L."/>
            <person name="Yang L."/>
            <person name="Zeng H."/>
            <person name="Fan D."/>
            <person name="Zhu Y."/>
            <person name="Feng Y."/>
            <person name="Wang G."/>
            <person name="Peng C."/>
            <person name="Jiang X."/>
            <person name="Zhou D."/>
            <person name="Ni P."/>
            <person name="Liang C."/>
            <person name="Liu L."/>
            <person name="Wang J."/>
            <person name="Mao C."/>
            <person name="Fang X."/>
            <person name="Peng M."/>
            <person name="Huang J."/>
        </authorList>
    </citation>
    <scope>NUCLEOTIDE SEQUENCE [LARGE SCALE GENOMIC DNA]</scope>
    <source>
        <strain evidence="3">race 4</strain>
    </source>
</reference>